<dbReference type="SUPFAM" id="SSF53254">
    <property type="entry name" value="Phosphoglycerate mutase-like"/>
    <property type="match status" value="1"/>
</dbReference>
<gene>
    <name evidence="1" type="ORF">MOMA_07871</name>
</gene>
<dbReference type="PATRIC" id="fig|1230338.3.peg.1683"/>
<dbReference type="InterPro" id="IPR004449">
    <property type="entry name" value="SixA"/>
</dbReference>
<evidence type="ECO:0000313" key="1">
    <source>
        <dbReference type="EMBL" id="ELA08462.1"/>
    </source>
</evidence>
<keyword evidence="2" id="KW-1185">Reference proteome</keyword>
<dbReference type="AlphaFoldDB" id="L2F603"/>
<dbReference type="CDD" id="cd07067">
    <property type="entry name" value="HP_PGM_like"/>
    <property type="match status" value="1"/>
</dbReference>
<dbReference type="InterPro" id="IPR029033">
    <property type="entry name" value="His_PPase_superfam"/>
</dbReference>
<comment type="caution">
    <text evidence="1">The sequence shown here is derived from an EMBL/GenBank/DDBJ whole genome shotgun (WGS) entry which is preliminary data.</text>
</comment>
<dbReference type="eggNOG" id="COG2062">
    <property type="taxonomic scope" value="Bacteria"/>
</dbReference>
<evidence type="ECO:0000313" key="2">
    <source>
        <dbReference type="Proteomes" id="UP000023795"/>
    </source>
</evidence>
<name>L2F603_9GAMM</name>
<dbReference type="Gene3D" id="3.40.50.1240">
    <property type="entry name" value="Phosphoglycerate mutase-like"/>
    <property type="match status" value="1"/>
</dbReference>
<protein>
    <submittedName>
        <fullName evidence="1">Putative phosphohistidine phosphatase SixA</fullName>
    </submittedName>
</protein>
<dbReference type="OrthoDB" id="92610at2"/>
<dbReference type="NCBIfam" id="TIGR00249">
    <property type="entry name" value="sixA"/>
    <property type="match status" value="1"/>
</dbReference>
<dbReference type="EMBL" id="ANIN01000002">
    <property type="protein sequence ID" value="ELA08462.1"/>
    <property type="molecule type" value="Genomic_DNA"/>
</dbReference>
<proteinExistence type="predicted"/>
<dbReference type="STRING" id="1230338.MOMA_07871"/>
<organism evidence="1 2">
    <name type="scientific">Moraxella macacae 0408225</name>
    <dbReference type="NCBI Taxonomy" id="1230338"/>
    <lineage>
        <taxon>Bacteria</taxon>
        <taxon>Pseudomonadati</taxon>
        <taxon>Pseudomonadota</taxon>
        <taxon>Gammaproteobacteria</taxon>
        <taxon>Moraxellales</taxon>
        <taxon>Moraxellaceae</taxon>
        <taxon>Moraxella</taxon>
    </lineage>
</organism>
<dbReference type="Pfam" id="PF00300">
    <property type="entry name" value="His_Phos_1"/>
    <property type="match status" value="1"/>
</dbReference>
<dbReference type="GO" id="GO:0005737">
    <property type="term" value="C:cytoplasm"/>
    <property type="evidence" value="ECO:0007669"/>
    <property type="project" value="InterPro"/>
</dbReference>
<dbReference type="GO" id="GO:0101006">
    <property type="term" value="F:protein histidine phosphatase activity"/>
    <property type="evidence" value="ECO:0007669"/>
    <property type="project" value="InterPro"/>
</dbReference>
<dbReference type="RefSeq" id="WP_009502020.1">
    <property type="nucleotide sequence ID" value="NZ_ANIN01000002.1"/>
</dbReference>
<dbReference type="InterPro" id="IPR013078">
    <property type="entry name" value="His_Pase_superF_clade-1"/>
</dbReference>
<accession>L2F603</accession>
<sequence>MKIILIRHGDAGAYTHPDNERNLSELGKTQACQSATWLENWTTNHTRPTLFISSPYNRAVQTCAIIKQNFANIPYQVFDNITPNDDANIAINKLSDLLSKDLTDKTNKHACVVIVSHMNIIAEMAGILTGQAPQSFSLAEVRVLKTDVFAPDLATEIERFIPN</sequence>
<reference evidence="1 2" key="1">
    <citation type="journal article" date="2013" name="Genome Announc.">
        <title>Genome Sequence of Moraxella macacae 0408225, a Novel Bacterial Species Isolated from a Cynomolgus Macaque with Epistaxis.</title>
        <authorList>
            <person name="Ladner J.T."/>
            <person name="Whitehouse C.A."/>
            <person name="Koroleva G.I."/>
            <person name="Palacios G.F."/>
        </authorList>
    </citation>
    <scope>NUCLEOTIDE SEQUENCE [LARGE SCALE GENOMIC DNA]</scope>
    <source>
        <strain evidence="1 2">0408225</strain>
    </source>
</reference>
<dbReference type="Proteomes" id="UP000023795">
    <property type="component" value="Unassembled WGS sequence"/>
</dbReference>